<reference evidence="1 2" key="1">
    <citation type="submission" date="2017-06" db="EMBL/GenBank/DDBJ databases">
        <title>Draft genome sequence of nitrogen-fixing Kosakonia pseudosacchari strain NN143 isolated from sugarcane roots.</title>
        <authorList>
            <person name="Li Y."/>
            <person name="Li S."/>
            <person name="Lin L."/>
            <person name="Wu X."/>
            <person name="Yang L."/>
            <person name="Li Y."/>
            <person name="An Q."/>
        </authorList>
    </citation>
    <scope>NUCLEOTIDE SEQUENCE [LARGE SCALE GENOMIC DNA]</scope>
    <source>
        <strain evidence="1 2">NN143</strain>
    </source>
</reference>
<protein>
    <submittedName>
        <fullName evidence="1">Uncharacterized protein</fullName>
    </submittedName>
</protein>
<keyword evidence="2" id="KW-1185">Reference proteome</keyword>
<sequence>MDCRWFFPPGLTAEYLTNSYFDCASYWRINPFELLNMPISEIPVLVSQANRIEREKQGNG</sequence>
<organism evidence="1 2">
    <name type="scientific">Kosakonia pseudosacchari</name>
    <dbReference type="NCBI Taxonomy" id="1646340"/>
    <lineage>
        <taxon>Bacteria</taxon>
        <taxon>Pseudomonadati</taxon>
        <taxon>Pseudomonadota</taxon>
        <taxon>Gammaproteobacteria</taxon>
        <taxon>Enterobacterales</taxon>
        <taxon>Enterobacteriaceae</taxon>
        <taxon>Kosakonia</taxon>
    </lineage>
</organism>
<dbReference type="RefSeq" id="WP_071889896.1">
    <property type="nucleotide sequence ID" value="NZ_NITV01000013.1"/>
</dbReference>
<gene>
    <name evidence="1" type="ORF">BK796_20480</name>
</gene>
<comment type="caution">
    <text evidence="1">The sequence shown here is derived from an EMBL/GenBank/DDBJ whole genome shotgun (WGS) entry which is preliminary data.</text>
</comment>
<name>A0ABX4IJH0_9ENTR</name>
<dbReference type="EMBL" id="NITV01000013">
    <property type="protein sequence ID" value="PDO83353.1"/>
    <property type="molecule type" value="Genomic_DNA"/>
</dbReference>
<proteinExistence type="predicted"/>
<evidence type="ECO:0000313" key="1">
    <source>
        <dbReference type="EMBL" id="PDO83353.1"/>
    </source>
</evidence>
<dbReference type="Proteomes" id="UP000219642">
    <property type="component" value="Unassembled WGS sequence"/>
</dbReference>
<evidence type="ECO:0000313" key="2">
    <source>
        <dbReference type="Proteomes" id="UP000219642"/>
    </source>
</evidence>
<accession>A0ABX4IJH0</accession>